<name>A0ABR7U211_9BRAD</name>
<accession>A0ABR7U211</accession>
<comment type="caution">
    <text evidence="3">The sequence shown here is derived from an EMBL/GenBank/DDBJ whole genome shotgun (WGS) entry which is preliminary data.</text>
</comment>
<gene>
    <name evidence="3" type="ORF">HA482_07225</name>
</gene>
<keyword evidence="1" id="KW-0067">ATP-binding</keyword>
<protein>
    <submittedName>
        <fullName evidence="3">RimK-like protein</fullName>
    </submittedName>
</protein>
<dbReference type="InterPro" id="IPR011761">
    <property type="entry name" value="ATP-grasp"/>
</dbReference>
<dbReference type="SUPFAM" id="SSF56059">
    <property type="entry name" value="Glutathione synthetase ATP-binding domain-like"/>
    <property type="match status" value="1"/>
</dbReference>
<evidence type="ECO:0000313" key="3">
    <source>
        <dbReference type="EMBL" id="MBC9978010.1"/>
    </source>
</evidence>
<dbReference type="InterPro" id="IPR013651">
    <property type="entry name" value="ATP-grasp_RimK-type"/>
</dbReference>
<dbReference type="Gene3D" id="3.30.1490.20">
    <property type="entry name" value="ATP-grasp fold, A domain"/>
    <property type="match status" value="1"/>
</dbReference>
<dbReference type="RefSeq" id="WP_188107129.1">
    <property type="nucleotide sequence ID" value="NZ_JAANIH010000071.1"/>
</dbReference>
<dbReference type="InterPro" id="IPR013815">
    <property type="entry name" value="ATP_grasp_subdomain_1"/>
</dbReference>
<proteinExistence type="predicted"/>
<dbReference type="PANTHER" id="PTHR21621">
    <property type="entry name" value="RIBOSOMAL PROTEIN S6 MODIFICATION PROTEIN"/>
    <property type="match status" value="1"/>
</dbReference>
<dbReference type="Gene3D" id="3.30.470.20">
    <property type="entry name" value="ATP-grasp fold, B domain"/>
    <property type="match status" value="1"/>
</dbReference>
<keyword evidence="1" id="KW-0547">Nucleotide-binding</keyword>
<reference evidence="3 4" key="1">
    <citation type="journal article" date="2020" name="Arch. Microbiol.">
        <title>Bradyrhizobium campsiandrae sp. nov., a nitrogen-fixing bacterial strain isolated from a native leguminous tree from the Amazon adapted to flooded conditions.</title>
        <authorList>
            <person name="Cabral Michel D."/>
            <person name="Martins da Costa E."/>
            <person name="Azarias Guimaraes A."/>
            <person name="Soares de Carvalho T."/>
            <person name="Santos de Castro Caputo P."/>
            <person name="Willems A."/>
            <person name="de Souza Moreira F.M."/>
        </authorList>
    </citation>
    <scope>NUCLEOTIDE SEQUENCE [LARGE SCALE GENOMIC DNA]</scope>
    <source>
        <strain evidence="4">INPA 384B</strain>
    </source>
</reference>
<dbReference type="Pfam" id="PF08443">
    <property type="entry name" value="RimK"/>
    <property type="match status" value="1"/>
</dbReference>
<keyword evidence="4" id="KW-1185">Reference proteome</keyword>
<dbReference type="Proteomes" id="UP000639516">
    <property type="component" value="Unassembled WGS sequence"/>
</dbReference>
<evidence type="ECO:0000313" key="4">
    <source>
        <dbReference type="Proteomes" id="UP000639516"/>
    </source>
</evidence>
<organism evidence="3 4">
    <name type="scientific">Bradyrhizobium campsiandrae</name>
    <dbReference type="NCBI Taxonomy" id="1729892"/>
    <lineage>
        <taxon>Bacteria</taxon>
        <taxon>Pseudomonadati</taxon>
        <taxon>Pseudomonadota</taxon>
        <taxon>Alphaproteobacteria</taxon>
        <taxon>Hyphomicrobiales</taxon>
        <taxon>Nitrobacteraceae</taxon>
        <taxon>Bradyrhizobium</taxon>
    </lineage>
</organism>
<evidence type="ECO:0000259" key="2">
    <source>
        <dbReference type="PROSITE" id="PS50975"/>
    </source>
</evidence>
<dbReference type="PANTHER" id="PTHR21621:SF0">
    <property type="entry name" value="BETA-CITRYLGLUTAMATE SYNTHASE B-RELATED"/>
    <property type="match status" value="1"/>
</dbReference>
<feature type="domain" description="ATP-grasp" evidence="2">
    <location>
        <begin position="66"/>
        <end position="264"/>
    </location>
</feature>
<evidence type="ECO:0000256" key="1">
    <source>
        <dbReference type="PROSITE-ProRule" id="PRU00409"/>
    </source>
</evidence>
<dbReference type="PROSITE" id="PS50975">
    <property type="entry name" value="ATP_GRASP"/>
    <property type="match status" value="1"/>
</dbReference>
<sequence>MASNERTFVQAIRRYGARHGVEVDVRSGGWLIAMRRGQVRRFAFGYDIGLNSAIAHRLANDKSATAEALSLARVPCLPHHLFLNPKLGRNVVDTAWREAMLGLLHDHPQGVVIKPNEGTSGRSVFKVTTEAELDHAVGEVFSMSTGLVISPYVAIEDEVRVILLDDVPRIVYSKRRGDDWRHNLDAGAKPVLLEDGAVRTACVTLAIDAARAIGIAFAAVDVVRVDGAWRVLEINSGVMMEALAKLHPELVQATYDAALDRVFDQAHS</sequence>
<dbReference type="EMBL" id="JAATTO010000008">
    <property type="protein sequence ID" value="MBC9978010.1"/>
    <property type="molecule type" value="Genomic_DNA"/>
</dbReference>